<organism evidence="3 4">
    <name type="scientific">Legionella oakridgensis</name>
    <dbReference type="NCBI Taxonomy" id="29423"/>
    <lineage>
        <taxon>Bacteria</taxon>
        <taxon>Pseudomonadati</taxon>
        <taxon>Pseudomonadota</taxon>
        <taxon>Gammaproteobacteria</taxon>
        <taxon>Legionellales</taxon>
        <taxon>Legionellaceae</taxon>
        <taxon>Legionella</taxon>
    </lineage>
</organism>
<dbReference type="Pfam" id="PF01702">
    <property type="entry name" value="TGT"/>
    <property type="match status" value="1"/>
</dbReference>
<keyword evidence="1" id="KW-0862">Zinc</keyword>
<reference evidence="3 4" key="1">
    <citation type="submission" date="2015-11" db="EMBL/GenBank/DDBJ databases">
        <title>Genomic analysis of 38 Legionella species identifies large and diverse effector repertoires.</title>
        <authorList>
            <person name="Burstein D."/>
            <person name="Amaro F."/>
            <person name="Zusman T."/>
            <person name="Lifshitz Z."/>
            <person name="Cohen O."/>
            <person name="Gilbert J.A."/>
            <person name="Pupko T."/>
            <person name="Shuman H.A."/>
            <person name="Segal G."/>
        </authorList>
    </citation>
    <scope>NUCLEOTIDE SEQUENCE [LARGE SCALE GENOMIC DNA]</scope>
    <source>
        <strain evidence="3 4">Oak Ridge-10</strain>
    </source>
</reference>
<gene>
    <name evidence="3" type="ORF">Loak_1467</name>
</gene>
<dbReference type="InterPro" id="IPR036511">
    <property type="entry name" value="TGT-like_sf"/>
</dbReference>
<evidence type="ECO:0000259" key="2">
    <source>
        <dbReference type="Pfam" id="PF01702"/>
    </source>
</evidence>
<protein>
    <submittedName>
        <fullName evidence="3">Queuine tRNA-ribosyltransferase</fullName>
    </submittedName>
</protein>
<dbReference type="PANTHER" id="PTHR43530">
    <property type="entry name" value="QUEUINE TRNA-RIBOSYLTRANSFERASE CATALYTIC SUBUNIT 1"/>
    <property type="match status" value="1"/>
</dbReference>
<dbReference type="Proteomes" id="UP000054858">
    <property type="component" value="Unassembled WGS sequence"/>
</dbReference>
<sequence length="284" mass="32001">MGKISQENHFAGLVPILTTTAGSTLTAENWQDVGVTTMSCSLASLLVKPGYEVLKQLPNLGCYIGWSGQIVLNASSLNADEHGVYTLRSPYDGSYIRHSMDDVLTLIAQLQPHFVILSQDVMQKKPFAWQSLPDAIFPFLPMNTLSHREVVKPYGFYLDDDKVDVRQQQRKQCKSRPYYVAGELSLPQMQAYVADGACYLESDKPAMDGIQGRVYSHEGDFSLTELSEATRFEVIDNKCQCPVCQQQLTRAYLHHLLAQTPLLCQRFLIQHNIFYCQEILAGQR</sequence>
<feature type="domain" description="tRNA-guanine(15) transglycosylase-like" evidence="2">
    <location>
        <begin position="174"/>
        <end position="282"/>
    </location>
</feature>
<comment type="caution">
    <text evidence="3">The sequence shown here is derived from an EMBL/GenBank/DDBJ whole genome shotgun (WGS) entry which is preliminary data.</text>
</comment>
<dbReference type="GO" id="GO:0005829">
    <property type="term" value="C:cytosol"/>
    <property type="evidence" value="ECO:0007669"/>
    <property type="project" value="TreeGrafter"/>
</dbReference>
<dbReference type="GO" id="GO:0008479">
    <property type="term" value="F:tRNA-guanosine(34) queuine transglycosylase activity"/>
    <property type="evidence" value="ECO:0007669"/>
    <property type="project" value="TreeGrafter"/>
</dbReference>
<dbReference type="Gene3D" id="3.20.20.105">
    <property type="entry name" value="Queuine tRNA-ribosyltransferase-like"/>
    <property type="match status" value="2"/>
</dbReference>
<proteinExistence type="predicted"/>
<accession>A0A0W0WZM6</accession>
<dbReference type="EMBL" id="LNYP01000029">
    <property type="protein sequence ID" value="KTD37791.1"/>
    <property type="molecule type" value="Genomic_DNA"/>
</dbReference>
<dbReference type="SUPFAM" id="SSF51713">
    <property type="entry name" value="tRNA-guanine transglycosylase"/>
    <property type="match status" value="1"/>
</dbReference>
<dbReference type="PANTHER" id="PTHR43530:SF1">
    <property type="entry name" value="QUEUINE TRNA-RIBOSYLTRANSFERASE CATALYTIC SUBUNIT 1"/>
    <property type="match status" value="1"/>
</dbReference>
<keyword evidence="3" id="KW-0808">Transferase</keyword>
<evidence type="ECO:0000256" key="1">
    <source>
        <dbReference type="ARBA" id="ARBA00022833"/>
    </source>
</evidence>
<dbReference type="AlphaFoldDB" id="A0A0W0WZM6"/>
<dbReference type="PATRIC" id="fig|29423.5.peg.1539"/>
<dbReference type="GO" id="GO:0006400">
    <property type="term" value="P:tRNA modification"/>
    <property type="evidence" value="ECO:0007669"/>
    <property type="project" value="InterPro"/>
</dbReference>
<evidence type="ECO:0000313" key="3">
    <source>
        <dbReference type="EMBL" id="KTD37791.1"/>
    </source>
</evidence>
<evidence type="ECO:0000313" key="4">
    <source>
        <dbReference type="Proteomes" id="UP000054858"/>
    </source>
</evidence>
<dbReference type="RefSeq" id="WP_052335891.1">
    <property type="nucleotide sequence ID" value="NZ_LCUA01000002.1"/>
</dbReference>
<name>A0A0W0WZM6_9GAMM</name>
<dbReference type="InterPro" id="IPR002616">
    <property type="entry name" value="tRNA_ribo_trans-like"/>
</dbReference>